<keyword evidence="6" id="KW-0812">Transmembrane</keyword>
<evidence type="ECO:0000256" key="1">
    <source>
        <dbReference type="ARBA" id="ARBA00000085"/>
    </source>
</evidence>
<dbReference type="PROSITE" id="PS50109">
    <property type="entry name" value="HIS_KIN"/>
    <property type="match status" value="1"/>
</dbReference>
<dbReference type="FunFam" id="3.30.565.10:FF:000006">
    <property type="entry name" value="Sensor histidine kinase WalK"/>
    <property type="match status" value="1"/>
</dbReference>
<dbReference type="PROSITE" id="PS50839">
    <property type="entry name" value="CHASE"/>
    <property type="match status" value="1"/>
</dbReference>
<dbReference type="InterPro" id="IPR006189">
    <property type="entry name" value="CHASE_dom"/>
</dbReference>
<dbReference type="PANTHER" id="PTHR43047:SF72">
    <property type="entry name" value="OSMOSENSING HISTIDINE PROTEIN KINASE SLN1"/>
    <property type="match status" value="1"/>
</dbReference>
<dbReference type="InterPro" id="IPR013767">
    <property type="entry name" value="PAS_fold"/>
</dbReference>
<dbReference type="Gene3D" id="3.30.565.10">
    <property type="entry name" value="Histidine kinase-like ATPase, C-terminal domain"/>
    <property type="match status" value="1"/>
</dbReference>
<evidence type="ECO:0000259" key="7">
    <source>
        <dbReference type="PROSITE" id="PS50109"/>
    </source>
</evidence>
<evidence type="ECO:0000313" key="11">
    <source>
        <dbReference type="Proteomes" id="UP000283077"/>
    </source>
</evidence>
<comment type="catalytic activity">
    <reaction evidence="1">
        <text>ATP + protein L-histidine = ADP + protein N-phospho-L-histidine.</text>
        <dbReference type="EC" id="2.7.13.3"/>
    </reaction>
</comment>
<evidence type="ECO:0000256" key="5">
    <source>
        <dbReference type="ARBA" id="ARBA00022777"/>
    </source>
</evidence>
<dbReference type="InterPro" id="IPR036097">
    <property type="entry name" value="HisK_dim/P_sf"/>
</dbReference>
<dbReference type="InterPro" id="IPR035965">
    <property type="entry name" value="PAS-like_dom_sf"/>
</dbReference>
<dbReference type="SMART" id="SM00387">
    <property type="entry name" value="HATPase_c"/>
    <property type="match status" value="1"/>
</dbReference>
<dbReference type="InterPro" id="IPR003594">
    <property type="entry name" value="HATPase_dom"/>
</dbReference>
<dbReference type="GO" id="GO:0009927">
    <property type="term" value="F:histidine phosphotransfer kinase activity"/>
    <property type="evidence" value="ECO:0007669"/>
    <property type="project" value="TreeGrafter"/>
</dbReference>
<feature type="domain" description="PAS" evidence="8">
    <location>
        <begin position="294"/>
        <end position="340"/>
    </location>
</feature>
<feature type="domain" description="Histidine kinase" evidence="7">
    <location>
        <begin position="410"/>
        <end position="629"/>
    </location>
</feature>
<dbReference type="PRINTS" id="PR00344">
    <property type="entry name" value="BCTRLSENSOR"/>
</dbReference>
<reference evidence="10 11" key="1">
    <citation type="submission" date="2019-01" db="EMBL/GenBank/DDBJ databases">
        <authorList>
            <person name="Chen W.-M."/>
        </authorList>
    </citation>
    <scope>NUCLEOTIDE SEQUENCE [LARGE SCALE GENOMIC DNA]</scope>
    <source>
        <strain evidence="10 11">KYPC3</strain>
    </source>
</reference>
<dbReference type="Gene3D" id="3.30.450.20">
    <property type="entry name" value="PAS domain"/>
    <property type="match status" value="1"/>
</dbReference>
<keyword evidence="3" id="KW-0597">Phosphoprotein</keyword>
<gene>
    <name evidence="10" type="ORF">EOE67_02025</name>
</gene>
<dbReference type="CDD" id="cd00082">
    <property type="entry name" value="HisKA"/>
    <property type="match status" value="1"/>
</dbReference>
<dbReference type="PROSITE" id="PS50112">
    <property type="entry name" value="PAS"/>
    <property type="match status" value="1"/>
</dbReference>
<dbReference type="Pfam" id="PF03924">
    <property type="entry name" value="CHASE"/>
    <property type="match status" value="1"/>
</dbReference>
<keyword evidence="6" id="KW-1133">Transmembrane helix</keyword>
<dbReference type="Proteomes" id="UP000283077">
    <property type="component" value="Unassembled WGS sequence"/>
</dbReference>
<dbReference type="SUPFAM" id="SSF55874">
    <property type="entry name" value="ATPase domain of HSP90 chaperone/DNA topoisomerase II/histidine kinase"/>
    <property type="match status" value="1"/>
</dbReference>
<dbReference type="EC" id="2.7.13.3" evidence="2"/>
<dbReference type="InterPro" id="IPR000014">
    <property type="entry name" value="PAS"/>
</dbReference>
<dbReference type="SMART" id="SM00091">
    <property type="entry name" value="PAS"/>
    <property type="match status" value="1"/>
</dbReference>
<evidence type="ECO:0000256" key="2">
    <source>
        <dbReference type="ARBA" id="ARBA00012438"/>
    </source>
</evidence>
<feature type="transmembrane region" description="Helical" evidence="6">
    <location>
        <begin position="12"/>
        <end position="32"/>
    </location>
</feature>
<dbReference type="RefSeq" id="WP_127697363.1">
    <property type="nucleotide sequence ID" value="NZ_SACS01000001.1"/>
</dbReference>
<sequence length="629" mass="70239">MKVQSRPLFRWQWTVLVLLFFGLAGITEYLVFQERAKQHNQSMRQVAAAAGQLRAMIESEMNGPLNLSFGLAAYIQASQGQVRDSEFDILLPNLVRQGRHIRNMSIAPDNRISYVYPLLGNESVLGVYYPDIADQWPDIARIIQQRTPQMAGPVNLVQGGVGFIHRIPVYLPDDRYWGIVSTVLNIQSIWQVLQNRASELDVQVALRRNDEQAISTMLLGDPALFNADAILLDLKVADARWQLTAQALESPVLLQGWLVRLICWGICLMLWLLVLSVFVANRRLAQTADAWQQSEAYFRTVLNSVADAIVVVNKAGLIEQVNPAALILFGYQQEQLRGKNYQQLFVEAPQLIPQDAMLELTALHQGGQAILIELNQTYIDHQQQGLTVFLIRDITERKRIEQLKDEFVSTVSHELRTPLTAINGALGLLAAGVVGEVAPAQQQLLDIAQQNGQQLSLLINDILDIEKLAAGKMQLYMQLLDIMPLVLQAKNRNLPLAQQSGVQLKIQSDLTDNIQVLVDEHRLQQVFANLLANAIRFSPEQGLVLLEVRLIGLKVRVSVTDRGPGVPADFVPRLFQKFSQADSSTTRRLSGTGLGLAISKELMERMNGEIGYQPNSPTGACFYIDLPVQ</sequence>
<dbReference type="GO" id="GO:0000155">
    <property type="term" value="F:phosphorelay sensor kinase activity"/>
    <property type="evidence" value="ECO:0007669"/>
    <property type="project" value="InterPro"/>
</dbReference>
<evidence type="ECO:0000256" key="4">
    <source>
        <dbReference type="ARBA" id="ARBA00022679"/>
    </source>
</evidence>
<dbReference type="CDD" id="cd00130">
    <property type="entry name" value="PAS"/>
    <property type="match status" value="1"/>
</dbReference>
<dbReference type="SUPFAM" id="SSF55785">
    <property type="entry name" value="PYP-like sensor domain (PAS domain)"/>
    <property type="match status" value="1"/>
</dbReference>
<comment type="caution">
    <text evidence="10">The sequence shown here is derived from an EMBL/GenBank/DDBJ whole genome shotgun (WGS) entry which is preliminary data.</text>
</comment>
<dbReference type="InterPro" id="IPR005467">
    <property type="entry name" value="His_kinase_dom"/>
</dbReference>
<protein>
    <recommendedName>
        <fullName evidence="2">histidine kinase</fullName>
        <ecNumber evidence="2">2.7.13.3</ecNumber>
    </recommendedName>
</protein>
<dbReference type="NCBIfam" id="TIGR00229">
    <property type="entry name" value="sensory_box"/>
    <property type="match status" value="1"/>
</dbReference>
<evidence type="ECO:0000313" key="10">
    <source>
        <dbReference type="EMBL" id="RVU41986.1"/>
    </source>
</evidence>
<dbReference type="Pfam" id="PF00512">
    <property type="entry name" value="HisKA"/>
    <property type="match status" value="1"/>
</dbReference>
<feature type="transmembrane region" description="Helical" evidence="6">
    <location>
        <begin position="257"/>
        <end position="279"/>
    </location>
</feature>
<dbReference type="GO" id="GO:0006355">
    <property type="term" value="P:regulation of DNA-templated transcription"/>
    <property type="evidence" value="ECO:0007669"/>
    <property type="project" value="InterPro"/>
</dbReference>
<evidence type="ECO:0000259" key="8">
    <source>
        <dbReference type="PROSITE" id="PS50112"/>
    </source>
</evidence>
<dbReference type="InterPro" id="IPR036890">
    <property type="entry name" value="HATPase_C_sf"/>
</dbReference>
<dbReference type="Gene3D" id="1.10.287.130">
    <property type="match status" value="1"/>
</dbReference>
<dbReference type="Pfam" id="PF00989">
    <property type="entry name" value="PAS"/>
    <property type="match status" value="1"/>
</dbReference>
<keyword evidence="5" id="KW-0418">Kinase</keyword>
<dbReference type="SUPFAM" id="SSF47384">
    <property type="entry name" value="Homodimeric domain of signal transducing histidine kinase"/>
    <property type="match status" value="1"/>
</dbReference>
<keyword evidence="11" id="KW-1185">Reference proteome</keyword>
<dbReference type="PANTHER" id="PTHR43047">
    <property type="entry name" value="TWO-COMPONENT HISTIDINE PROTEIN KINASE"/>
    <property type="match status" value="1"/>
</dbReference>
<keyword evidence="4" id="KW-0808">Transferase</keyword>
<proteinExistence type="predicted"/>
<dbReference type="GO" id="GO:0005886">
    <property type="term" value="C:plasma membrane"/>
    <property type="evidence" value="ECO:0007669"/>
    <property type="project" value="UniProtKB-ARBA"/>
</dbReference>
<dbReference type="InterPro" id="IPR003661">
    <property type="entry name" value="HisK_dim/P_dom"/>
</dbReference>
<evidence type="ECO:0000256" key="3">
    <source>
        <dbReference type="ARBA" id="ARBA00022553"/>
    </source>
</evidence>
<name>A0A437R5C8_9GAMM</name>
<keyword evidence="6" id="KW-0472">Membrane</keyword>
<organism evidence="10 11">
    <name type="scientific">Rheinheimera riviphila</name>
    <dbReference type="NCBI Taxonomy" id="1834037"/>
    <lineage>
        <taxon>Bacteria</taxon>
        <taxon>Pseudomonadati</taxon>
        <taxon>Pseudomonadota</taxon>
        <taxon>Gammaproteobacteria</taxon>
        <taxon>Chromatiales</taxon>
        <taxon>Chromatiaceae</taxon>
        <taxon>Rheinheimera</taxon>
    </lineage>
</organism>
<evidence type="ECO:0000256" key="6">
    <source>
        <dbReference type="SAM" id="Phobius"/>
    </source>
</evidence>
<dbReference type="SMART" id="SM00388">
    <property type="entry name" value="HisKA"/>
    <property type="match status" value="1"/>
</dbReference>
<dbReference type="AlphaFoldDB" id="A0A437R5C8"/>
<feature type="domain" description="CHASE" evidence="9">
    <location>
        <begin position="112"/>
        <end position="195"/>
    </location>
</feature>
<dbReference type="OrthoDB" id="7051794at2"/>
<dbReference type="SMART" id="SM01079">
    <property type="entry name" value="CHASE"/>
    <property type="match status" value="1"/>
</dbReference>
<dbReference type="EMBL" id="SACS01000001">
    <property type="protein sequence ID" value="RVU41986.1"/>
    <property type="molecule type" value="Genomic_DNA"/>
</dbReference>
<dbReference type="Pfam" id="PF02518">
    <property type="entry name" value="HATPase_c"/>
    <property type="match status" value="1"/>
</dbReference>
<evidence type="ECO:0000259" key="9">
    <source>
        <dbReference type="PROSITE" id="PS50839"/>
    </source>
</evidence>
<accession>A0A437R5C8</accession>
<dbReference type="InterPro" id="IPR004358">
    <property type="entry name" value="Sig_transdc_His_kin-like_C"/>
</dbReference>